<evidence type="ECO:0000313" key="5">
    <source>
        <dbReference type="EMBL" id="VDN14752.1"/>
    </source>
</evidence>
<evidence type="ECO:0000256" key="2">
    <source>
        <dbReference type="PIRSR" id="PIRSR601310-3"/>
    </source>
</evidence>
<gene>
    <name evidence="5" type="ORF">DILT_LOCUS10583</name>
</gene>
<name>A0A3P7P3G8_DIBLA</name>
<dbReference type="EMBL" id="UYRU01060272">
    <property type="protein sequence ID" value="VDN14752.1"/>
    <property type="molecule type" value="Genomic_DNA"/>
</dbReference>
<reference evidence="5 6" key="1">
    <citation type="submission" date="2018-11" db="EMBL/GenBank/DDBJ databases">
        <authorList>
            <consortium name="Pathogen Informatics"/>
        </authorList>
    </citation>
    <scope>NUCLEOTIDE SEQUENCE [LARGE SCALE GENOMIC DNA]</scope>
</reference>
<dbReference type="OrthoDB" id="672793at2759"/>
<proteinExistence type="predicted"/>
<feature type="short sequence motif" description="Histidine triad motif" evidence="2 3">
    <location>
        <begin position="111"/>
        <end position="115"/>
    </location>
</feature>
<evidence type="ECO:0000313" key="6">
    <source>
        <dbReference type="Proteomes" id="UP000281553"/>
    </source>
</evidence>
<dbReference type="FunFam" id="3.30.428.10:FF:000005">
    <property type="entry name" value="Histidine triad nucleotide-binding protein 1"/>
    <property type="match status" value="1"/>
</dbReference>
<dbReference type="Pfam" id="PF01230">
    <property type="entry name" value="HIT"/>
    <property type="match status" value="1"/>
</dbReference>
<dbReference type="PRINTS" id="PR00332">
    <property type="entry name" value="HISTRIAD"/>
</dbReference>
<dbReference type="Proteomes" id="UP000281553">
    <property type="component" value="Unassembled WGS sequence"/>
</dbReference>
<keyword evidence="6" id="KW-1185">Reference proteome</keyword>
<sequence length="127" mass="13764">MSSEVEKAQTAAPAGGDTIFGKIARKEIPAKIVYEDDQCMAFDDVSPQAPVHFLVIPKKPIEMLGSAKKEDESLLGHLLFVAKTVADQKGLKNGYRVVVNNGKEGCQSVYHLHLHVIGGRQLGWPPG</sequence>
<dbReference type="PROSITE" id="PS00892">
    <property type="entry name" value="HIT_1"/>
    <property type="match status" value="1"/>
</dbReference>
<feature type="domain" description="HIT" evidence="4">
    <location>
        <begin position="19"/>
        <end position="127"/>
    </location>
</feature>
<dbReference type="InterPro" id="IPR036265">
    <property type="entry name" value="HIT-like_sf"/>
</dbReference>
<dbReference type="SUPFAM" id="SSF54197">
    <property type="entry name" value="HIT-like"/>
    <property type="match status" value="1"/>
</dbReference>
<evidence type="ECO:0000259" key="4">
    <source>
        <dbReference type="PROSITE" id="PS51084"/>
    </source>
</evidence>
<dbReference type="Gene3D" id="3.30.428.10">
    <property type="entry name" value="HIT-like"/>
    <property type="match status" value="1"/>
</dbReference>
<dbReference type="InterPro" id="IPR019808">
    <property type="entry name" value="Histidine_triad_CS"/>
</dbReference>
<dbReference type="InterPro" id="IPR011146">
    <property type="entry name" value="HIT-like"/>
</dbReference>
<dbReference type="PANTHER" id="PTHR23089">
    <property type="entry name" value="HISTIDINE TRIAD HIT PROTEIN"/>
    <property type="match status" value="1"/>
</dbReference>
<organism evidence="5 6">
    <name type="scientific">Dibothriocephalus latus</name>
    <name type="common">Fish tapeworm</name>
    <name type="synonym">Diphyllobothrium latum</name>
    <dbReference type="NCBI Taxonomy" id="60516"/>
    <lineage>
        <taxon>Eukaryota</taxon>
        <taxon>Metazoa</taxon>
        <taxon>Spiralia</taxon>
        <taxon>Lophotrochozoa</taxon>
        <taxon>Platyhelminthes</taxon>
        <taxon>Cestoda</taxon>
        <taxon>Eucestoda</taxon>
        <taxon>Diphyllobothriidea</taxon>
        <taxon>Diphyllobothriidae</taxon>
        <taxon>Dibothriocephalus</taxon>
    </lineage>
</organism>
<protein>
    <recommendedName>
        <fullName evidence="4">HIT domain-containing protein</fullName>
    </recommendedName>
</protein>
<dbReference type="InterPro" id="IPR001310">
    <property type="entry name" value="Histidine_triad_HIT"/>
</dbReference>
<evidence type="ECO:0000256" key="3">
    <source>
        <dbReference type="PROSITE-ProRule" id="PRU00464"/>
    </source>
</evidence>
<evidence type="ECO:0000256" key="1">
    <source>
        <dbReference type="PIRSR" id="PIRSR601310-1"/>
    </source>
</evidence>
<dbReference type="CDD" id="cd01276">
    <property type="entry name" value="PKCI_related"/>
    <property type="match status" value="1"/>
</dbReference>
<dbReference type="AlphaFoldDB" id="A0A3P7P3G8"/>
<accession>A0A3P7P3G8</accession>
<feature type="active site" description="Tele-AMP-histidine intermediate" evidence="1">
    <location>
        <position position="113"/>
    </location>
</feature>
<dbReference type="PROSITE" id="PS51084">
    <property type="entry name" value="HIT_2"/>
    <property type="match status" value="1"/>
</dbReference>
<dbReference type="GO" id="GO:0003824">
    <property type="term" value="F:catalytic activity"/>
    <property type="evidence" value="ECO:0007669"/>
    <property type="project" value="InterPro"/>
</dbReference>